<dbReference type="GO" id="GO:0004222">
    <property type="term" value="F:metalloendopeptidase activity"/>
    <property type="evidence" value="ECO:0007669"/>
    <property type="project" value="InterPro"/>
</dbReference>
<dbReference type="GO" id="GO:0008270">
    <property type="term" value="F:zinc ion binding"/>
    <property type="evidence" value="ECO:0007669"/>
    <property type="project" value="InterPro"/>
</dbReference>
<dbReference type="InterPro" id="IPR008006">
    <property type="entry name" value="Peptidase_M26_N_dom"/>
</dbReference>
<dbReference type="GO" id="GO:0016020">
    <property type="term" value="C:membrane"/>
    <property type="evidence" value="ECO:0007669"/>
    <property type="project" value="InterPro"/>
</dbReference>
<gene>
    <name evidence="2" type="ORF">PRLR5076_06330</name>
</gene>
<accession>A0A9R1C863</accession>
<proteinExistence type="predicted"/>
<reference evidence="2" key="1">
    <citation type="journal article" date="2022" name="Int. J. Syst. Evol. Microbiol.">
        <title>Prevotella lacticifex sp. nov., isolated from the rumen of cows.</title>
        <authorList>
            <person name="Shinkai T."/>
            <person name="Ikeyama N."/>
            <person name="Kumagai M."/>
            <person name="Ohmori H."/>
            <person name="Sakamoto M."/>
            <person name="Ohkuma M."/>
            <person name="Mitsumori M."/>
        </authorList>
    </citation>
    <scope>NUCLEOTIDE SEQUENCE</scope>
    <source>
        <strain evidence="2">R5076</strain>
    </source>
</reference>
<evidence type="ECO:0000313" key="3">
    <source>
        <dbReference type="Proteomes" id="UP000825483"/>
    </source>
</evidence>
<dbReference type="EMBL" id="BPUB01000001">
    <property type="protein sequence ID" value="GJG57782.1"/>
    <property type="molecule type" value="Genomic_DNA"/>
</dbReference>
<keyword evidence="3" id="KW-1185">Reference proteome</keyword>
<organism evidence="2 3">
    <name type="scientific">Prevotella lacticifex</name>
    <dbReference type="NCBI Taxonomy" id="2854755"/>
    <lineage>
        <taxon>Bacteria</taxon>
        <taxon>Pseudomonadati</taxon>
        <taxon>Bacteroidota</taxon>
        <taxon>Bacteroidia</taxon>
        <taxon>Bacteroidales</taxon>
        <taxon>Prevotellaceae</taxon>
        <taxon>Prevotella</taxon>
    </lineage>
</organism>
<dbReference type="Proteomes" id="UP000825483">
    <property type="component" value="Unassembled WGS sequence"/>
</dbReference>
<evidence type="ECO:0000259" key="1">
    <source>
        <dbReference type="Pfam" id="PF05342"/>
    </source>
</evidence>
<protein>
    <recommendedName>
        <fullName evidence="1">Peptidase M26 N-terminal domain-containing protein</fullName>
    </recommendedName>
</protein>
<comment type="caution">
    <text evidence="2">The sequence shown here is derived from an EMBL/GenBank/DDBJ whole genome shotgun (WGS) entry which is preliminary data.</text>
</comment>
<dbReference type="Pfam" id="PF05342">
    <property type="entry name" value="Peptidase_M26_N"/>
    <property type="match status" value="1"/>
</dbReference>
<feature type="domain" description="Peptidase M26 N-terminal" evidence="1">
    <location>
        <begin position="588"/>
        <end position="650"/>
    </location>
</feature>
<sequence>MWGQVTYQYYAIHNKDNGYLKQVNGGIAVDKTFRYENSHDGNGSSIWVLSSDGYLQQEMYYLNVANDQTLYLSTEKVTQWTIDNTTASGKNYLKPSGSSKFLCADSGPQLKESPSKYLNACEMTITENGNKWEGPKDVSFTVQSPQIVTYLRTYYVRSIIATITKDDADKTNQKVVDKKDSRCYCSLTYSTTTDANKGTKWDINETSGVIYSKQASGDYSVAATYSVAPLDPIALSLHPAADKTVTLKLQPSPLAPDAGKNYLLFNTKEANYRFPYDDGSLKVNDAVKTNASRSVLTEPATSPNNEISWKIVRDDEGFYSFRNVNSGRWLRFDGGQFVDGSDYGVIEVGADGDATPAGNEYKFRLYKSGTYKNTNTAPTYCILPYSKQYAVFKSDGVAANASVALSVYTTPKVISLNKANDDSKYCIFAYEAENRVYGNFTLSGPSSALATGDYVFKTTGSYSSRNIVGSPSNVQDLEIKDSYSVADLSFTWQVKGLDGYITKQTPTVSSGKGTQVVTVNSLPSGIRYGKVRVQAKGGTKDSGWKELEFNLYGEPSYTDISSLSEITSSDGYYRLTADVSDAPGVTEFSGFLDGNMHKISSVSAPLFTTLTGTVKNLVLEDVSISSGDASGNTGAIACTANGAARIYNVGILSGSVGGSGNTGGLVGYLDGTARVINCYSYADITGGTTVGGIVGYNNVATTATNLKTMVMNCMFYGNITGGDTKSPVYGGKNINNNQGGLNTFNYYSYEKLTGGVTDNQYNCALAVEDKYLNRFEFYRLLLNSNKKLAAYYATGSAENGDKMAKWVLETADRTIDNPKPYPVLKAQGYYPSIVNPDIEHAPDSASVGRNHGGKLGDKTLSVTINLGSGAPTDASITTGSLTLTRTDKDFDRFNFNYDKVQLPYYNDVGTGNYTDYKVVTGWKITAITAVEGDPYTSANYPTTGITDFPNHNYADRKSSNKDLYSVSKRVFSQGAYFDVPYGVTSITIEPYWGTAVYVADQYYDVVYKNDYTGKQGVSQVGTQAVDNTTEFNGQKVRTSITGLGSGTTVYDNAVVLVGNFHLDGVPSGGTVPFTMMSVDMDNDHEPDYSLIYHHKNRTAICPIRFDFLNIPGTAQAQKPNGASLICNFTIFKTKGWFEVTNTSSFYTSQLEYENLADVTKTDAPLILLGGVIDQFVSTQSSKVDGHTIYIHVGGNVWINSFGLGTHSDGSQSTPHVPVSVTGGEYEGLYLTGTYNAGAAVRTDNAECYISGGHIVEAAGASLEQINGSVHWQIYNADIDEFFGGGTNDAKPIKGDITTDIYNSNVGLFCGGPKFGNMQADKKVTTNAEGCIFGKYFGAGYGGTSLSRKKYYDTTTTDWPGWAGKYVDDRGKYFDGSTTNAPGDSKYGKKGPGVATDMDYEFFVWSPGNTGGRFFVKYATFSLAQCNDVSSTLKKCTVKTNFYGGGNLGKVVGTATSVLEDCTVNGSVYGAGYSASLPTVEVRDGGFVNNPNYNKQSGMFEPAELSGTTTFTWQNAAAAGKTLTNGQSGSDLSNHILYTNTVLTGLGEVAKSVLTINGTTTVAHSVYGGGEESGVAGNTEVTVTGGTIGTPNLGGAEYGNVYGGGKGKADDVTAGIVKGSTTVSISGSPTILHNVYGGGAYGSVGTFSYDATTGFPTGWNTTDDKGKCTVSITGGTIGTTGDNNGMVFGSSRGLEGDPSIPNVDKMAWVYDTEVTIGTQNAQSNATPWIKGSVYGGGENGHNFHDASVTVHSGTIGIAEGAEIIDDRGTPGDTSDDISYSGARFPNRGNVYGSGCGTDTYTGTDSKTYFDFNAGIVRGNTTVLIDGGHVVHNVYGGGAMGSVGTYTFADAAYHTAHPEVPVGKPISCADGTGTCTVTVSGGQIGVTGATMAEHGKGGPDDYGHVFGAGRGEMHDPDQYPNVETCAFFNKAILNISGTAFLTGSAYGGSESGHVLGDTEINISGGQIGCGKNATKPFPDAVWADDYTPTGESMDCASWPFIAPFAPYDPFANATGDLDKYPNGKSTDGGRLEASDGHTYYGNVFGGGSGSVPYFDTTDGISKYLSTAGSVEGKTTINITGGHIITNVYGGCEATNVKGSATITMTGGTVGVPRTVAQIMAHPNTGYIFGAGKGDQRIFFNKETNVDRTLVNIEGGRVYGSIFGGGEDGHVFQNAIVNIGKADTEGPTIGTWGTSYVDGNVFGGGRGFGGEALTAGNIGGSIELNIKSGKILGSVYGGGRLGSVGYGLYLVDEEITEDEQTIKPYGILRPNDKYDGSYPNPSTQDASAYYDKGRGYITINISGGTIGNDYEYIYNPTDEQKAAIPNTTFDYQNHLQYTKGGNVFTGGMGRLYALDNTTLLPLWPKLGKCKSTTLNMTGGTVKSSIYGGGEIGAVAENATVNVNGGTVGTKVVDSEDANKYYYFGSVFGGGKGSTAKVEGISEAGTTGGNVQVNLNETHKENGDAKGAVVSQVFGCNDMNGSPKGTVTVHVYATQNADKANISAKPEKGTDTYDVQAVYGGGNLAAYEPTDLGTGKTNVIIDGCGLTSVRQVYGGGNAASTPATNVEVNGTYEIEELFGGGNGFDKLPDGKPNPGANVGYKNYTVYEKVAEEWVAKDDPAYDTKEERTAPGSAITYGTGQASVNVFGGTVHRVFGGSNTKGNVRQTAVTLLDENSGCSFCVDEAYGGGKSAPMDAEAKLHMACIPGLQAAYGGAEAAAIKGNVTLNITNGTFDRVFGGNNLSGTIDGSITVNIQEVGCRPIKIGELYGGGNQAGYSVYGYNDDDTPKETGTKLYDDPQVNVMSFTSIGKVFGGGFGSGATMVGNPTVNVNEVYGKWYNDNTSVVGEDEETPNHYPIPSHAKGKMGAIHTVFGGGNAAKVMGNTTVNIATQAEVYIVKEVTAGEALPAGCYTRSGAGTTESPFIYTDAEGTAADGTTYYEKQDVLGADIRGDVYGGGNNAEVTGDAKVKIGKKNE</sequence>
<evidence type="ECO:0000313" key="2">
    <source>
        <dbReference type="EMBL" id="GJG57782.1"/>
    </source>
</evidence>
<name>A0A9R1C863_9BACT</name>